<accession>A0AAE1FYX0</accession>
<comment type="caution">
    <text evidence="1">The sequence shown here is derived from an EMBL/GenBank/DDBJ whole genome shotgun (WGS) entry which is preliminary data.</text>
</comment>
<evidence type="ECO:0000313" key="1">
    <source>
        <dbReference type="EMBL" id="KAK3881702.1"/>
    </source>
</evidence>
<proteinExistence type="predicted"/>
<gene>
    <name evidence="1" type="ORF">Pcinc_013857</name>
</gene>
<keyword evidence="2" id="KW-1185">Reference proteome</keyword>
<protein>
    <submittedName>
        <fullName evidence="1">Uncharacterized protein</fullName>
    </submittedName>
</protein>
<evidence type="ECO:0000313" key="2">
    <source>
        <dbReference type="Proteomes" id="UP001286313"/>
    </source>
</evidence>
<dbReference type="AlphaFoldDB" id="A0AAE1FYX0"/>
<name>A0AAE1FYX0_PETCI</name>
<reference evidence="1" key="1">
    <citation type="submission" date="2023-10" db="EMBL/GenBank/DDBJ databases">
        <title>Genome assemblies of two species of porcelain crab, Petrolisthes cinctipes and Petrolisthes manimaculis (Anomura: Porcellanidae).</title>
        <authorList>
            <person name="Angst P."/>
        </authorList>
    </citation>
    <scope>NUCLEOTIDE SEQUENCE</scope>
    <source>
        <strain evidence="1">PB745_01</strain>
        <tissue evidence="1">Gill</tissue>
    </source>
</reference>
<dbReference type="Proteomes" id="UP001286313">
    <property type="component" value="Unassembled WGS sequence"/>
</dbReference>
<sequence>MGILEVPRTLTITVSIPLSTSPNVSPSVSPVILSSSLSNLVCLTHYPPICLTHYPPYLPHPLIPLPHPPSSILLPASPINPIPPHPPSPETHCADCRIPSECCAVPPSACSPLAKLGSAPRVDRTHIITDNTHHYNIMSWILLPTIITTTC</sequence>
<organism evidence="1 2">
    <name type="scientific">Petrolisthes cinctipes</name>
    <name type="common">Flat porcelain crab</name>
    <dbReference type="NCBI Taxonomy" id="88211"/>
    <lineage>
        <taxon>Eukaryota</taxon>
        <taxon>Metazoa</taxon>
        <taxon>Ecdysozoa</taxon>
        <taxon>Arthropoda</taxon>
        <taxon>Crustacea</taxon>
        <taxon>Multicrustacea</taxon>
        <taxon>Malacostraca</taxon>
        <taxon>Eumalacostraca</taxon>
        <taxon>Eucarida</taxon>
        <taxon>Decapoda</taxon>
        <taxon>Pleocyemata</taxon>
        <taxon>Anomura</taxon>
        <taxon>Galatheoidea</taxon>
        <taxon>Porcellanidae</taxon>
        <taxon>Petrolisthes</taxon>
    </lineage>
</organism>
<dbReference type="EMBL" id="JAWQEG010001182">
    <property type="protein sequence ID" value="KAK3881702.1"/>
    <property type="molecule type" value="Genomic_DNA"/>
</dbReference>